<dbReference type="OrthoDB" id="6283785at2759"/>
<protein>
    <submittedName>
        <fullName evidence="2">Uncharacterized protein</fullName>
    </submittedName>
</protein>
<evidence type="ECO:0000256" key="1">
    <source>
        <dbReference type="SAM" id="MobiDB-lite"/>
    </source>
</evidence>
<gene>
    <name evidence="2" type="ORF">DILT_LOCUS15917</name>
</gene>
<dbReference type="Proteomes" id="UP000281553">
    <property type="component" value="Unassembled WGS sequence"/>
</dbReference>
<dbReference type="EMBL" id="UYRU01081788">
    <property type="protein sequence ID" value="VDN32155.1"/>
    <property type="molecule type" value="Genomic_DNA"/>
</dbReference>
<dbReference type="AlphaFoldDB" id="A0A3P7MQZ0"/>
<name>A0A3P7MQZ0_DIBLA</name>
<reference evidence="2 3" key="1">
    <citation type="submission" date="2018-11" db="EMBL/GenBank/DDBJ databases">
        <authorList>
            <consortium name="Pathogen Informatics"/>
        </authorList>
    </citation>
    <scope>NUCLEOTIDE SEQUENCE [LARGE SCALE GENOMIC DNA]</scope>
</reference>
<feature type="compositionally biased region" description="Basic and acidic residues" evidence="1">
    <location>
        <begin position="48"/>
        <end position="65"/>
    </location>
</feature>
<evidence type="ECO:0000313" key="3">
    <source>
        <dbReference type="Proteomes" id="UP000281553"/>
    </source>
</evidence>
<keyword evidence="3" id="KW-1185">Reference proteome</keyword>
<sequence>MSGSGSANFAAITDESAGDLENANQNQSILKRASHLLSSTFNCIGRRGKPENGQEPASKNEERTAVENVPLTMVSSSVESYDGVCLNDSEMARKVGDSMLPFGTEPCNNMIESLTYLARFCKLAFSAVTLSVLEQPVGNTSATFQILLHKVRKQTVE</sequence>
<accession>A0A3P7MQZ0</accession>
<organism evidence="2 3">
    <name type="scientific">Dibothriocephalus latus</name>
    <name type="common">Fish tapeworm</name>
    <name type="synonym">Diphyllobothrium latum</name>
    <dbReference type="NCBI Taxonomy" id="60516"/>
    <lineage>
        <taxon>Eukaryota</taxon>
        <taxon>Metazoa</taxon>
        <taxon>Spiralia</taxon>
        <taxon>Lophotrochozoa</taxon>
        <taxon>Platyhelminthes</taxon>
        <taxon>Cestoda</taxon>
        <taxon>Eucestoda</taxon>
        <taxon>Diphyllobothriidea</taxon>
        <taxon>Diphyllobothriidae</taxon>
        <taxon>Dibothriocephalus</taxon>
    </lineage>
</organism>
<evidence type="ECO:0000313" key="2">
    <source>
        <dbReference type="EMBL" id="VDN32155.1"/>
    </source>
</evidence>
<feature type="region of interest" description="Disordered" evidence="1">
    <location>
        <begin position="43"/>
        <end position="69"/>
    </location>
</feature>
<proteinExistence type="predicted"/>